<evidence type="ECO:0000313" key="3">
    <source>
        <dbReference type="Proteomes" id="UP000610960"/>
    </source>
</evidence>
<dbReference type="RefSeq" id="WP_188596242.1">
    <property type="nucleotide sequence ID" value="NZ_BMNL01000002.1"/>
</dbReference>
<dbReference type="SUPFAM" id="SSF101898">
    <property type="entry name" value="NHL repeat"/>
    <property type="match status" value="2"/>
</dbReference>
<dbReference type="PANTHER" id="PTHR47197">
    <property type="entry name" value="PROTEIN NIRF"/>
    <property type="match status" value="1"/>
</dbReference>
<evidence type="ECO:0000256" key="1">
    <source>
        <dbReference type="SAM" id="Phobius"/>
    </source>
</evidence>
<keyword evidence="1" id="KW-0472">Membrane</keyword>
<dbReference type="Proteomes" id="UP000610960">
    <property type="component" value="Unassembled WGS sequence"/>
</dbReference>
<reference evidence="2" key="1">
    <citation type="journal article" date="2014" name="Int. J. Syst. Evol. Microbiol.">
        <title>Complete genome sequence of Corynebacterium casei LMG S-19264T (=DSM 44701T), isolated from a smear-ripened cheese.</title>
        <authorList>
            <consortium name="US DOE Joint Genome Institute (JGI-PGF)"/>
            <person name="Walter F."/>
            <person name="Albersmeier A."/>
            <person name="Kalinowski J."/>
            <person name="Ruckert C."/>
        </authorList>
    </citation>
    <scope>NUCLEOTIDE SEQUENCE</scope>
    <source>
        <strain evidence="2">JCM 10088</strain>
    </source>
</reference>
<protein>
    <submittedName>
        <fullName evidence="2">Uncharacterized protein</fullName>
    </submittedName>
</protein>
<name>A0A830GUZ9_9CREN</name>
<organism evidence="2 3">
    <name type="scientific">Thermocladium modestius</name>
    <dbReference type="NCBI Taxonomy" id="62609"/>
    <lineage>
        <taxon>Archaea</taxon>
        <taxon>Thermoproteota</taxon>
        <taxon>Thermoprotei</taxon>
        <taxon>Thermoproteales</taxon>
        <taxon>Thermoproteaceae</taxon>
        <taxon>Thermocladium</taxon>
    </lineage>
</organism>
<sequence>MRYLILALIAVAMAVTLHAAQFNVTYSVLFNESLYSYPGLNVLAINPYLGYIYALNPQGYYQISLSGRPVANVTLCASPSDVAVDTSTGTLYVTCPQQNELIEVSPSGSTTVVPLPWTPISVAVNPLTHVAYVAAVTSNKLAVVRGTNVQLIIMGSSPTIDWSPSSVAVNPSNNLVYVLSQGASTVTIINATSRQVVYVIHLPSAPVAAAINNYTGTVYILTSSATYVVEGFDVVGTIPIGGSSLALDPFNNILYIVQGQSLYAVFLSMGYDTAVQIPVQNKPTSVAINPYSQRIYLSLSGSPSGGSLDIINYLPSSTGTYPVTIVTGSNSTWGLSLNGARPTWFTGPNATIYLGNGIYSASLYLPSNTSYPINIGSFVVHYSTVTITIPTYQLSVGIGPVAGFKWSIHLSNGESITTSNSSIMLYLPIGEYGYVVDFPNFTAPVVSGSIVLSGPSSIFIPTESLTFGEEGLGLNFTWGLNVYGTSFSGNGISIITFLGPGQVIKLYVPQGSYLYSATVPFGYKSTTASGHAGPINVIRYALQTYPVYISVNSSTLTYPISITGSIINGSSVNMVETVTGSLSLSLPDGRYSISFGPASQGSYSNVATPIKGGIQASVWGSGVNITDQYVVNRYPLKISTNGLSGASAAISLSGKDFNGSAITSSISIKLPNSTTLYMPDGSYSISASPAQYGSYSKALTPAPTSANVVVNGSSASANFTYNTAYYDVYITVNHIGLLGSKEWSITVSGGEFNGQYLDQTFTEVGPTAVISLPDGDYQYKIGASLYIITGSSGHLFIDAVPATVVASVYSIILIAIIVAIIAVVAFFVVWRRGYLSRGELS</sequence>
<keyword evidence="1" id="KW-1133">Transmembrane helix</keyword>
<gene>
    <name evidence="2" type="ORF">GCM10007981_09140</name>
</gene>
<proteinExistence type="predicted"/>
<reference evidence="2" key="2">
    <citation type="submission" date="2020-09" db="EMBL/GenBank/DDBJ databases">
        <authorList>
            <person name="Sun Q."/>
            <person name="Ohkuma M."/>
        </authorList>
    </citation>
    <scope>NUCLEOTIDE SEQUENCE</scope>
    <source>
        <strain evidence="2">JCM 10088</strain>
    </source>
</reference>
<comment type="caution">
    <text evidence="2">The sequence shown here is derived from an EMBL/GenBank/DDBJ whole genome shotgun (WGS) entry which is preliminary data.</text>
</comment>
<keyword evidence="1" id="KW-0812">Transmembrane</keyword>
<dbReference type="EMBL" id="BMNL01000002">
    <property type="protein sequence ID" value="GGP20561.1"/>
    <property type="molecule type" value="Genomic_DNA"/>
</dbReference>
<dbReference type="Gene3D" id="2.130.10.10">
    <property type="entry name" value="YVTN repeat-like/Quinoprotein amine dehydrogenase"/>
    <property type="match status" value="1"/>
</dbReference>
<dbReference type="PANTHER" id="PTHR47197:SF3">
    <property type="entry name" value="DIHYDRO-HEME D1 DEHYDROGENASE"/>
    <property type="match status" value="1"/>
</dbReference>
<evidence type="ECO:0000313" key="2">
    <source>
        <dbReference type="EMBL" id="GGP20561.1"/>
    </source>
</evidence>
<dbReference type="InterPro" id="IPR015943">
    <property type="entry name" value="WD40/YVTN_repeat-like_dom_sf"/>
</dbReference>
<accession>A0A830GUZ9</accession>
<dbReference type="AlphaFoldDB" id="A0A830GUZ9"/>
<feature type="transmembrane region" description="Helical" evidence="1">
    <location>
        <begin position="808"/>
        <end position="830"/>
    </location>
</feature>
<keyword evidence="3" id="KW-1185">Reference proteome</keyword>
<dbReference type="InterPro" id="IPR051200">
    <property type="entry name" value="Host-pathogen_enzymatic-act"/>
</dbReference>